<evidence type="ECO:0000313" key="3">
    <source>
        <dbReference type="EMBL" id="GCL64628.1"/>
    </source>
</evidence>
<evidence type="ECO:0000259" key="2">
    <source>
        <dbReference type="Pfam" id="PF00892"/>
    </source>
</evidence>
<feature type="transmembrane region" description="Helical" evidence="1">
    <location>
        <begin position="131"/>
        <end position="154"/>
    </location>
</feature>
<feature type="transmembrane region" description="Helical" evidence="1">
    <location>
        <begin position="12"/>
        <end position="31"/>
    </location>
</feature>
<dbReference type="Pfam" id="PF00892">
    <property type="entry name" value="EamA"/>
    <property type="match status" value="2"/>
</dbReference>
<keyword evidence="1" id="KW-0472">Membrane</keyword>
<keyword evidence="1" id="KW-1133">Transmembrane helix</keyword>
<dbReference type="AlphaFoldDB" id="A0A480B0K3"/>
<dbReference type="EMBL" id="BJCL01000010">
    <property type="protein sequence ID" value="GCL64628.1"/>
    <property type="molecule type" value="Genomic_DNA"/>
</dbReference>
<dbReference type="Proteomes" id="UP000301751">
    <property type="component" value="Unassembled WGS sequence"/>
</dbReference>
<name>A0A480B0K3_9BURK</name>
<gene>
    <name evidence="3" type="ORF">AQPW35_37090</name>
</gene>
<feature type="transmembrane region" description="Helical" evidence="1">
    <location>
        <begin position="224"/>
        <end position="244"/>
    </location>
</feature>
<dbReference type="InterPro" id="IPR000620">
    <property type="entry name" value="EamA_dom"/>
</dbReference>
<dbReference type="GO" id="GO:0016020">
    <property type="term" value="C:membrane"/>
    <property type="evidence" value="ECO:0007669"/>
    <property type="project" value="InterPro"/>
</dbReference>
<keyword evidence="1" id="KW-0812">Transmembrane</keyword>
<keyword evidence="4" id="KW-1185">Reference proteome</keyword>
<dbReference type="InterPro" id="IPR037185">
    <property type="entry name" value="EmrE-like"/>
</dbReference>
<reference evidence="4" key="1">
    <citation type="submission" date="2019-03" db="EMBL/GenBank/DDBJ databases">
        <title>Aquabacterium pictum sp.nov., the first bacteriochlorophyll a-containing freshwater bacterium in the genus Aquabacterium of the class Betaproteobacteria.</title>
        <authorList>
            <person name="Hirose S."/>
            <person name="Tank M."/>
            <person name="Hara E."/>
            <person name="Tamaki H."/>
            <person name="Takaichi S."/>
            <person name="Haruta S."/>
            <person name="Hanada S."/>
        </authorList>
    </citation>
    <scope>NUCLEOTIDE SEQUENCE [LARGE SCALE GENOMIC DNA]</scope>
    <source>
        <strain evidence="4">W35</strain>
    </source>
</reference>
<dbReference type="SUPFAM" id="SSF103481">
    <property type="entry name" value="Multidrug resistance efflux transporter EmrE"/>
    <property type="match status" value="1"/>
</dbReference>
<proteinExistence type="predicted"/>
<accession>A0A480B0K3</accession>
<feature type="domain" description="EamA" evidence="2">
    <location>
        <begin position="163"/>
        <end position="298"/>
    </location>
</feature>
<organism evidence="3 4">
    <name type="scientific">Pseudaquabacterium pictum</name>
    <dbReference type="NCBI Taxonomy" id="2315236"/>
    <lineage>
        <taxon>Bacteria</taxon>
        <taxon>Pseudomonadati</taxon>
        <taxon>Pseudomonadota</taxon>
        <taxon>Betaproteobacteria</taxon>
        <taxon>Burkholderiales</taxon>
        <taxon>Sphaerotilaceae</taxon>
        <taxon>Pseudaquabacterium</taxon>
    </lineage>
</organism>
<evidence type="ECO:0000256" key="1">
    <source>
        <dbReference type="SAM" id="Phobius"/>
    </source>
</evidence>
<feature type="transmembrane region" description="Helical" evidence="1">
    <location>
        <begin position="98"/>
        <end position="119"/>
    </location>
</feature>
<feature type="transmembrane region" description="Helical" evidence="1">
    <location>
        <begin position="160"/>
        <end position="180"/>
    </location>
</feature>
<dbReference type="RefSeq" id="WP_228027174.1">
    <property type="nucleotide sequence ID" value="NZ_BJCL01000010.1"/>
</dbReference>
<feature type="transmembrane region" description="Helical" evidence="1">
    <location>
        <begin position="192"/>
        <end position="212"/>
    </location>
</feature>
<feature type="transmembrane region" description="Helical" evidence="1">
    <location>
        <begin position="256"/>
        <end position="274"/>
    </location>
</feature>
<feature type="transmembrane region" description="Helical" evidence="1">
    <location>
        <begin position="73"/>
        <end position="92"/>
    </location>
</feature>
<feature type="domain" description="EamA" evidence="2">
    <location>
        <begin position="17"/>
        <end position="142"/>
    </location>
</feature>
<dbReference type="PANTHER" id="PTHR22911">
    <property type="entry name" value="ACYL-MALONYL CONDENSING ENZYME-RELATED"/>
    <property type="match status" value="1"/>
</dbReference>
<feature type="transmembrane region" description="Helical" evidence="1">
    <location>
        <begin position="43"/>
        <end position="61"/>
    </location>
</feature>
<protein>
    <recommendedName>
        <fullName evidence="2">EamA domain-containing protein</fullName>
    </recommendedName>
</protein>
<comment type="caution">
    <text evidence="3">The sequence shown here is derived from an EMBL/GenBank/DDBJ whole genome shotgun (WGS) entry which is preliminary data.</text>
</comment>
<sequence length="302" mass="31385">MTGAAVQGTARWLAVGGLVFNAFTWGVSWWPFRQLGAQGLHPLWLTGCIYSIAVVVLLLARPAAAGQLLRTRTLWWLVLAAGGTNACFNWAVSIGDVVRVVLLFYLMPLWTVLLSWALLGERISARGALRVALALAGALVVLWPAGAAGTAPVAGTVPGLLPDVLGLLGGFCFALNNVLLRREAHQPESARALAMFAGGAVVSLVLAAWLTASGSAQPPPPLAWGWALAALGLAAWFLASNLTLQYGAARLPANTTSVVMLSEVFFASASALALGAGMLGWREAVGALMILGGALLATVQRD</sequence>
<evidence type="ECO:0000313" key="4">
    <source>
        <dbReference type="Proteomes" id="UP000301751"/>
    </source>
</evidence>